<sequence>MPVSDPKRSFPPLQGAFTLKQSSDELPQRAWLLPGEKPIKLSEEARKDLVKCIGERGIRLLQQEIGIVDKANAVSPEVEPIFRFETAWGRQVAKPRYRMEATVNRSKEGVSFLSNPCTVNKKFFWPNMTNENLDGSEETDMPSPHSHLSGSIRSTAWCSRRPRRSRMFAHGFSSMANQIPRECRPAS</sequence>
<dbReference type="AlphaFoldDB" id="L1J131"/>
<dbReference type="GeneID" id="17298473"/>
<gene>
    <name evidence="1" type="ORF">GUITHDRAFT_153766</name>
</gene>
<protein>
    <submittedName>
        <fullName evidence="1 2">Uncharacterized protein</fullName>
    </submittedName>
</protein>
<reference evidence="1 3" key="1">
    <citation type="journal article" date="2012" name="Nature">
        <title>Algal genomes reveal evolutionary mosaicism and the fate of nucleomorphs.</title>
        <authorList>
            <consortium name="DOE Joint Genome Institute"/>
            <person name="Curtis B.A."/>
            <person name="Tanifuji G."/>
            <person name="Burki F."/>
            <person name="Gruber A."/>
            <person name="Irimia M."/>
            <person name="Maruyama S."/>
            <person name="Arias M.C."/>
            <person name="Ball S.G."/>
            <person name="Gile G.H."/>
            <person name="Hirakawa Y."/>
            <person name="Hopkins J.F."/>
            <person name="Kuo A."/>
            <person name="Rensing S.A."/>
            <person name="Schmutz J."/>
            <person name="Symeonidi A."/>
            <person name="Elias M."/>
            <person name="Eveleigh R.J."/>
            <person name="Herman E.K."/>
            <person name="Klute M.J."/>
            <person name="Nakayama T."/>
            <person name="Obornik M."/>
            <person name="Reyes-Prieto A."/>
            <person name="Armbrust E.V."/>
            <person name="Aves S.J."/>
            <person name="Beiko R.G."/>
            <person name="Coutinho P."/>
            <person name="Dacks J.B."/>
            <person name="Durnford D.G."/>
            <person name="Fast N.M."/>
            <person name="Green B.R."/>
            <person name="Grisdale C.J."/>
            <person name="Hempel F."/>
            <person name="Henrissat B."/>
            <person name="Hoppner M.P."/>
            <person name="Ishida K."/>
            <person name="Kim E."/>
            <person name="Koreny L."/>
            <person name="Kroth P.G."/>
            <person name="Liu Y."/>
            <person name="Malik S.B."/>
            <person name="Maier U.G."/>
            <person name="McRose D."/>
            <person name="Mock T."/>
            <person name="Neilson J.A."/>
            <person name="Onodera N.T."/>
            <person name="Poole A.M."/>
            <person name="Pritham E.J."/>
            <person name="Richards T.A."/>
            <person name="Rocap G."/>
            <person name="Roy S.W."/>
            <person name="Sarai C."/>
            <person name="Schaack S."/>
            <person name="Shirato S."/>
            <person name="Slamovits C.H."/>
            <person name="Spencer D.F."/>
            <person name="Suzuki S."/>
            <person name="Worden A.Z."/>
            <person name="Zauner S."/>
            <person name="Barry K."/>
            <person name="Bell C."/>
            <person name="Bharti A.K."/>
            <person name="Crow J.A."/>
            <person name="Grimwood J."/>
            <person name="Kramer R."/>
            <person name="Lindquist E."/>
            <person name="Lucas S."/>
            <person name="Salamov A."/>
            <person name="McFadden G.I."/>
            <person name="Lane C.E."/>
            <person name="Keeling P.J."/>
            <person name="Gray M.W."/>
            <person name="Grigoriev I.V."/>
            <person name="Archibald J.M."/>
        </authorList>
    </citation>
    <scope>NUCLEOTIDE SEQUENCE</scope>
    <source>
        <strain evidence="1 3">CCMP2712</strain>
    </source>
</reference>
<reference evidence="2" key="3">
    <citation type="submission" date="2016-03" db="UniProtKB">
        <authorList>
            <consortium name="EnsemblProtists"/>
        </authorList>
    </citation>
    <scope>IDENTIFICATION</scope>
</reference>
<dbReference type="EMBL" id="JH993021">
    <property type="protein sequence ID" value="EKX41829.1"/>
    <property type="molecule type" value="Genomic_DNA"/>
</dbReference>
<dbReference type="Proteomes" id="UP000011087">
    <property type="component" value="Unassembled WGS sequence"/>
</dbReference>
<organism evidence="1">
    <name type="scientific">Guillardia theta (strain CCMP2712)</name>
    <name type="common">Cryptophyte</name>
    <dbReference type="NCBI Taxonomy" id="905079"/>
    <lineage>
        <taxon>Eukaryota</taxon>
        <taxon>Cryptophyceae</taxon>
        <taxon>Pyrenomonadales</taxon>
        <taxon>Geminigeraceae</taxon>
        <taxon>Guillardia</taxon>
    </lineage>
</organism>
<dbReference type="RefSeq" id="XP_005828809.1">
    <property type="nucleotide sequence ID" value="XM_005828752.1"/>
</dbReference>
<dbReference type="PaxDb" id="55529-EKX41829"/>
<proteinExistence type="predicted"/>
<evidence type="ECO:0000313" key="1">
    <source>
        <dbReference type="EMBL" id="EKX41829.1"/>
    </source>
</evidence>
<dbReference type="HOGENOM" id="CLU_1450258_0_0_1"/>
<dbReference type="KEGG" id="gtt:GUITHDRAFT_153766"/>
<dbReference type="EnsemblProtists" id="EKX41829">
    <property type="protein sequence ID" value="EKX41829"/>
    <property type="gene ID" value="GUITHDRAFT_153766"/>
</dbReference>
<name>L1J131_GUITC</name>
<accession>L1J131</accession>
<reference evidence="3" key="2">
    <citation type="submission" date="2012-11" db="EMBL/GenBank/DDBJ databases">
        <authorList>
            <person name="Kuo A."/>
            <person name="Curtis B.A."/>
            <person name="Tanifuji G."/>
            <person name="Burki F."/>
            <person name="Gruber A."/>
            <person name="Irimia M."/>
            <person name="Maruyama S."/>
            <person name="Arias M.C."/>
            <person name="Ball S.G."/>
            <person name="Gile G.H."/>
            <person name="Hirakawa Y."/>
            <person name="Hopkins J.F."/>
            <person name="Rensing S.A."/>
            <person name="Schmutz J."/>
            <person name="Symeonidi A."/>
            <person name="Elias M."/>
            <person name="Eveleigh R.J."/>
            <person name="Herman E.K."/>
            <person name="Klute M.J."/>
            <person name="Nakayama T."/>
            <person name="Obornik M."/>
            <person name="Reyes-Prieto A."/>
            <person name="Armbrust E.V."/>
            <person name="Aves S.J."/>
            <person name="Beiko R.G."/>
            <person name="Coutinho P."/>
            <person name="Dacks J.B."/>
            <person name="Durnford D.G."/>
            <person name="Fast N.M."/>
            <person name="Green B.R."/>
            <person name="Grisdale C."/>
            <person name="Hempe F."/>
            <person name="Henrissat B."/>
            <person name="Hoppner M.P."/>
            <person name="Ishida K.-I."/>
            <person name="Kim E."/>
            <person name="Koreny L."/>
            <person name="Kroth P.G."/>
            <person name="Liu Y."/>
            <person name="Malik S.-B."/>
            <person name="Maier U.G."/>
            <person name="McRose D."/>
            <person name="Mock T."/>
            <person name="Neilson J.A."/>
            <person name="Onodera N.T."/>
            <person name="Poole A.M."/>
            <person name="Pritham E.J."/>
            <person name="Richards T.A."/>
            <person name="Rocap G."/>
            <person name="Roy S.W."/>
            <person name="Sarai C."/>
            <person name="Schaack S."/>
            <person name="Shirato S."/>
            <person name="Slamovits C.H."/>
            <person name="Spencer D.F."/>
            <person name="Suzuki S."/>
            <person name="Worden A.Z."/>
            <person name="Zauner S."/>
            <person name="Barry K."/>
            <person name="Bell C."/>
            <person name="Bharti A.K."/>
            <person name="Crow J.A."/>
            <person name="Grimwood J."/>
            <person name="Kramer R."/>
            <person name="Lindquist E."/>
            <person name="Lucas S."/>
            <person name="Salamov A."/>
            <person name="McFadden G.I."/>
            <person name="Lane C.E."/>
            <person name="Keeling P.J."/>
            <person name="Gray M.W."/>
            <person name="Grigoriev I.V."/>
            <person name="Archibald J.M."/>
        </authorList>
    </citation>
    <scope>NUCLEOTIDE SEQUENCE</scope>
    <source>
        <strain evidence="3">CCMP2712</strain>
    </source>
</reference>
<evidence type="ECO:0000313" key="3">
    <source>
        <dbReference type="Proteomes" id="UP000011087"/>
    </source>
</evidence>
<evidence type="ECO:0000313" key="2">
    <source>
        <dbReference type="EnsemblProtists" id="EKX41829"/>
    </source>
</evidence>
<keyword evidence="3" id="KW-1185">Reference proteome</keyword>